<reference evidence="2" key="1">
    <citation type="submission" date="2020-06" db="EMBL/GenBank/DDBJ databases">
        <title>WGS assembly of Ceratodon purpureus strain R40.</title>
        <authorList>
            <person name="Carey S.B."/>
            <person name="Jenkins J."/>
            <person name="Shu S."/>
            <person name="Lovell J.T."/>
            <person name="Sreedasyam A."/>
            <person name="Maumus F."/>
            <person name="Tiley G.P."/>
            <person name="Fernandez-Pozo N."/>
            <person name="Barry K."/>
            <person name="Chen C."/>
            <person name="Wang M."/>
            <person name="Lipzen A."/>
            <person name="Daum C."/>
            <person name="Saski C.A."/>
            <person name="Payton A.C."/>
            <person name="Mcbreen J.C."/>
            <person name="Conrad R.E."/>
            <person name="Kollar L.M."/>
            <person name="Olsson S."/>
            <person name="Huttunen S."/>
            <person name="Landis J.B."/>
            <person name="Wickett N.J."/>
            <person name="Johnson M.G."/>
            <person name="Rensing S.A."/>
            <person name="Grimwood J."/>
            <person name="Schmutz J."/>
            <person name="Mcdaniel S.F."/>
        </authorList>
    </citation>
    <scope>NUCLEOTIDE SEQUENCE</scope>
    <source>
        <strain evidence="2">R40</strain>
    </source>
</reference>
<dbReference type="AlphaFoldDB" id="A0A8T0IMF0"/>
<feature type="signal peptide" evidence="1">
    <location>
        <begin position="1"/>
        <end position="25"/>
    </location>
</feature>
<comment type="caution">
    <text evidence="2">The sequence shown here is derived from an EMBL/GenBank/DDBJ whole genome shotgun (WGS) entry which is preliminary data.</text>
</comment>
<evidence type="ECO:0000313" key="2">
    <source>
        <dbReference type="EMBL" id="KAG0584119.1"/>
    </source>
</evidence>
<keyword evidence="3" id="KW-1185">Reference proteome</keyword>
<evidence type="ECO:0000256" key="1">
    <source>
        <dbReference type="SAM" id="SignalP"/>
    </source>
</evidence>
<protein>
    <recommendedName>
        <fullName evidence="4">Secreted protein</fullName>
    </recommendedName>
</protein>
<dbReference type="Proteomes" id="UP000822688">
    <property type="component" value="Chromosome 3"/>
</dbReference>
<keyword evidence="1" id="KW-0732">Signal</keyword>
<sequence length="103" mass="11909">MHQITLAVLKLVLCLEIWYQKQSRAANCFMIQTPVIQSIFVSRTSLLGWFNPVVIFKALSFTPFDNVLQKPAADQLPWSLIFCTTCFKSAVIKLWYFQKCPCM</sequence>
<organism evidence="2 3">
    <name type="scientific">Ceratodon purpureus</name>
    <name type="common">Fire moss</name>
    <name type="synonym">Dicranum purpureum</name>
    <dbReference type="NCBI Taxonomy" id="3225"/>
    <lineage>
        <taxon>Eukaryota</taxon>
        <taxon>Viridiplantae</taxon>
        <taxon>Streptophyta</taxon>
        <taxon>Embryophyta</taxon>
        <taxon>Bryophyta</taxon>
        <taxon>Bryophytina</taxon>
        <taxon>Bryopsida</taxon>
        <taxon>Dicranidae</taxon>
        <taxon>Pseudoditrichales</taxon>
        <taxon>Ditrichaceae</taxon>
        <taxon>Ceratodon</taxon>
    </lineage>
</organism>
<accession>A0A8T0IMF0</accession>
<dbReference type="EMBL" id="CM026423">
    <property type="protein sequence ID" value="KAG0584119.1"/>
    <property type="molecule type" value="Genomic_DNA"/>
</dbReference>
<gene>
    <name evidence="2" type="ORF">KC19_3G186500</name>
</gene>
<proteinExistence type="predicted"/>
<evidence type="ECO:0000313" key="3">
    <source>
        <dbReference type="Proteomes" id="UP000822688"/>
    </source>
</evidence>
<feature type="chain" id="PRO_5035898883" description="Secreted protein" evidence="1">
    <location>
        <begin position="26"/>
        <end position="103"/>
    </location>
</feature>
<evidence type="ECO:0008006" key="4">
    <source>
        <dbReference type="Google" id="ProtNLM"/>
    </source>
</evidence>
<name>A0A8T0IMF0_CERPU</name>